<dbReference type="AlphaFoldDB" id="A0A1I7N694"/>
<dbReference type="Pfam" id="PF03483">
    <property type="entry name" value="B3_4"/>
    <property type="match status" value="1"/>
</dbReference>
<dbReference type="PANTHER" id="PTHR10947:SF0">
    <property type="entry name" value="PHENYLALANINE--TRNA LIGASE BETA SUBUNIT"/>
    <property type="match status" value="1"/>
</dbReference>
<evidence type="ECO:0000256" key="7">
    <source>
        <dbReference type="ARBA" id="ARBA00022723"/>
    </source>
</evidence>
<dbReference type="FunFam" id="3.50.40.10:FF:000001">
    <property type="entry name" value="Phenylalanine--tRNA ligase beta subunit"/>
    <property type="match status" value="1"/>
</dbReference>
<sequence>MKIAYRWLLRYLPLGQKGWPSTLNAEEIARILTSVGLEVEQLSSFSSIPGGLEGLVVGEVEAVWKHPQADKLQLTRVHIGNGQSLQIVCGAPNVAVGQKVVVALPGTTLHPVEGEPFQLKKTKIRGEQSEGMLCAADEIGLGTDHSGILVLDPSAEPGAPLTRYIEVFHDQVFEIGLTPNRMDAMSHLGVARDLCAYINHHYQFRGALQWPDTAAFPETGLDPSPIRIQIEDPDACLRYAGLLIEHVQIGPSPAWLQAALTSIGVKPINNVVDITNFVLHECGQPLHAFNADAIAGHEVRIRKARSGEHLLTLDGKDRVLHPEDLMICDAREPMCIAGVLGGTHSGIQDDTRHIFLESAVFHPRFIRQTSLRLGLRTEAALRFEKGVDITRVPYALKRAALLIQELAGGQIRYQPVDVYPTPQNQPEVRLRKTYLTALSGKTYPDKQVEPLLQDLGFGLVSSNDQEWVWQVPPFKHDVRQAADLVEEIMRIDGLDQIPIPAQITITPAHHALHVRENLRDSLSSFLVAQGFREIYTNSISRSQLYTVYPETQVVHLLNHLNAALDVLRPSMLENGLECVAYNQHHRNEPIAFFEFGKTYHPDGEKGYREREFLAIWLAGNLHPIWWAEPETPPKAYGWFFMKGVAENLLQLSGIHRFQFRPASGHPRLKPLMEIIAPEKPVGMLGAVDAETCAALDLQPPVYYVALEWEKLVEARTQHQITYQEIIPYPVVRRDISFLIDKQTPYARIEEILQNSQAPYLKAWNLMDVFESEKLDPGKKSCTISLFFQHPDRTLTDEDVEQSLQRIVQHLGNQLQIILRK</sequence>
<dbReference type="Pfam" id="PF03484">
    <property type="entry name" value="B5"/>
    <property type="match status" value="1"/>
</dbReference>
<comment type="catalytic activity">
    <reaction evidence="14 15">
        <text>tRNA(Phe) + L-phenylalanine + ATP = L-phenylalanyl-tRNA(Phe) + AMP + diphosphate + H(+)</text>
        <dbReference type="Rhea" id="RHEA:19413"/>
        <dbReference type="Rhea" id="RHEA-COMP:9668"/>
        <dbReference type="Rhea" id="RHEA-COMP:9699"/>
        <dbReference type="ChEBI" id="CHEBI:15378"/>
        <dbReference type="ChEBI" id="CHEBI:30616"/>
        <dbReference type="ChEBI" id="CHEBI:33019"/>
        <dbReference type="ChEBI" id="CHEBI:58095"/>
        <dbReference type="ChEBI" id="CHEBI:78442"/>
        <dbReference type="ChEBI" id="CHEBI:78531"/>
        <dbReference type="ChEBI" id="CHEBI:456215"/>
        <dbReference type="EC" id="6.1.1.20"/>
    </reaction>
</comment>
<reference evidence="21" key="1">
    <citation type="submission" date="2016-10" db="EMBL/GenBank/DDBJ databases">
        <authorList>
            <person name="Varghese N."/>
            <person name="Submissions S."/>
        </authorList>
    </citation>
    <scope>NUCLEOTIDE SEQUENCE [LARGE SCALE GENOMIC DNA]</scope>
    <source>
        <strain evidence="21">DSM 14807</strain>
    </source>
</reference>
<dbReference type="PROSITE" id="PS51447">
    <property type="entry name" value="FDX_ACB"/>
    <property type="match status" value="1"/>
</dbReference>
<dbReference type="GO" id="GO:0006432">
    <property type="term" value="P:phenylalanyl-tRNA aminoacylation"/>
    <property type="evidence" value="ECO:0007669"/>
    <property type="project" value="UniProtKB-UniRule"/>
</dbReference>
<dbReference type="PROSITE" id="PS50886">
    <property type="entry name" value="TRBD"/>
    <property type="match status" value="1"/>
</dbReference>
<dbReference type="SUPFAM" id="SSF46955">
    <property type="entry name" value="Putative DNA-binding domain"/>
    <property type="match status" value="1"/>
</dbReference>
<dbReference type="Gene3D" id="3.50.40.10">
    <property type="entry name" value="Phenylalanyl-trna Synthetase, Chain B, domain 3"/>
    <property type="match status" value="1"/>
</dbReference>
<feature type="binding site" evidence="15">
    <location>
        <position position="486"/>
    </location>
    <ligand>
        <name>Mg(2+)</name>
        <dbReference type="ChEBI" id="CHEBI:18420"/>
        <note>shared with alpha subunit</note>
    </ligand>
</feature>
<evidence type="ECO:0000313" key="20">
    <source>
        <dbReference type="EMBL" id="SFV30187.1"/>
    </source>
</evidence>
<dbReference type="InterPro" id="IPR020825">
    <property type="entry name" value="Phe-tRNA_synthase-like_B3/B4"/>
</dbReference>
<keyword evidence="10 15" id="KW-0460">Magnesium</keyword>
<evidence type="ECO:0000256" key="4">
    <source>
        <dbReference type="ARBA" id="ARBA00022490"/>
    </source>
</evidence>
<dbReference type="Gene3D" id="2.40.50.140">
    <property type="entry name" value="Nucleic acid-binding proteins"/>
    <property type="match status" value="1"/>
</dbReference>
<gene>
    <name evidence="15" type="primary">pheT</name>
    <name evidence="20" type="ORF">SAMN05660895_0721</name>
</gene>
<dbReference type="EMBL" id="FPCJ01000001">
    <property type="protein sequence ID" value="SFV30187.1"/>
    <property type="molecule type" value="Genomic_DNA"/>
</dbReference>
<keyword evidence="9 15" id="KW-0067">ATP-binding</keyword>
<dbReference type="RefSeq" id="WP_092457837.1">
    <property type="nucleotide sequence ID" value="NZ_FPCJ01000001.1"/>
</dbReference>
<evidence type="ECO:0000256" key="16">
    <source>
        <dbReference type="PROSITE-ProRule" id="PRU00209"/>
    </source>
</evidence>
<evidence type="ECO:0000256" key="10">
    <source>
        <dbReference type="ARBA" id="ARBA00022842"/>
    </source>
</evidence>
<dbReference type="OrthoDB" id="9805455at2"/>
<evidence type="ECO:0000256" key="1">
    <source>
        <dbReference type="ARBA" id="ARBA00004496"/>
    </source>
</evidence>
<evidence type="ECO:0000256" key="12">
    <source>
        <dbReference type="ARBA" id="ARBA00022917"/>
    </source>
</evidence>
<dbReference type="InterPro" id="IPR002547">
    <property type="entry name" value="tRNA-bd_dom"/>
</dbReference>
<comment type="subunit">
    <text evidence="3 15">Tetramer of two alpha and two beta subunits.</text>
</comment>
<keyword evidence="12 15" id="KW-0648">Protein biosynthesis</keyword>
<dbReference type="CDD" id="cd02796">
    <property type="entry name" value="tRNA_bind_bactPheRS"/>
    <property type="match status" value="1"/>
</dbReference>
<dbReference type="SMART" id="SM00896">
    <property type="entry name" value="FDX-ACB"/>
    <property type="match status" value="1"/>
</dbReference>
<feature type="domain" description="TRNA-binding" evidence="17">
    <location>
        <begin position="49"/>
        <end position="162"/>
    </location>
</feature>
<keyword evidence="4 15" id="KW-0963">Cytoplasm</keyword>
<evidence type="ECO:0000256" key="2">
    <source>
        <dbReference type="ARBA" id="ARBA00008653"/>
    </source>
</evidence>
<dbReference type="GO" id="GO:0005524">
    <property type="term" value="F:ATP binding"/>
    <property type="evidence" value="ECO:0007669"/>
    <property type="project" value="UniProtKB-UniRule"/>
</dbReference>
<dbReference type="GO" id="GO:0000049">
    <property type="term" value="F:tRNA binding"/>
    <property type="evidence" value="ECO:0007669"/>
    <property type="project" value="UniProtKB-UniRule"/>
</dbReference>
<feature type="binding site" evidence="15">
    <location>
        <position position="483"/>
    </location>
    <ligand>
        <name>Mg(2+)</name>
        <dbReference type="ChEBI" id="CHEBI:18420"/>
        <note>shared with alpha subunit</note>
    </ligand>
</feature>
<dbReference type="SUPFAM" id="SSF50249">
    <property type="entry name" value="Nucleic acid-binding proteins"/>
    <property type="match status" value="1"/>
</dbReference>
<evidence type="ECO:0000256" key="9">
    <source>
        <dbReference type="ARBA" id="ARBA00022840"/>
    </source>
</evidence>
<evidence type="ECO:0000259" key="17">
    <source>
        <dbReference type="PROSITE" id="PS50886"/>
    </source>
</evidence>
<name>A0A1I7N694_9BACT</name>
<dbReference type="GO" id="GO:0000287">
    <property type="term" value="F:magnesium ion binding"/>
    <property type="evidence" value="ECO:0007669"/>
    <property type="project" value="UniProtKB-UniRule"/>
</dbReference>
<dbReference type="InterPro" id="IPR041616">
    <property type="entry name" value="PheRS_beta_core"/>
</dbReference>
<feature type="binding site" evidence="15">
    <location>
        <position position="487"/>
    </location>
    <ligand>
        <name>Mg(2+)</name>
        <dbReference type="ChEBI" id="CHEBI:18420"/>
        <note>shared with alpha subunit</note>
    </ligand>
</feature>
<dbReference type="FunFam" id="3.30.70.380:FF:000001">
    <property type="entry name" value="Phenylalanine--tRNA ligase beta subunit"/>
    <property type="match status" value="1"/>
</dbReference>
<dbReference type="CDD" id="cd00769">
    <property type="entry name" value="PheRS_beta_core"/>
    <property type="match status" value="1"/>
</dbReference>
<dbReference type="InterPro" id="IPR009061">
    <property type="entry name" value="DNA-bd_dom_put_sf"/>
</dbReference>
<evidence type="ECO:0000256" key="3">
    <source>
        <dbReference type="ARBA" id="ARBA00011209"/>
    </source>
</evidence>
<evidence type="ECO:0000256" key="11">
    <source>
        <dbReference type="ARBA" id="ARBA00022884"/>
    </source>
</evidence>
<protein>
    <recommendedName>
        <fullName evidence="15">Phenylalanine--tRNA ligase beta subunit</fullName>
        <ecNumber evidence="15">6.1.1.20</ecNumber>
    </recommendedName>
    <alternativeName>
        <fullName evidence="15">Phenylalanyl-tRNA synthetase beta subunit</fullName>
        <shortName evidence="15">PheRS</shortName>
    </alternativeName>
</protein>
<dbReference type="SUPFAM" id="SSF54991">
    <property type="entry name" value="Anticodon-binding domain of PheRS"/>
    <property type="match status" value="1"/>
</dbReference>
<proteinExistence type="inferred from homology"/>
<dbReference type="InterPro" id="IPR005121">
    <property type="entry name" value="Fdx_antiC-bd"/>
</dbReference>
<dbReference type="Proteomes" id="UP000199537">
    <property type="component" value="Unassembled WGS sequence"/>
</dbReference>
<comment type="subcellular location">
    <subcellularLocation>
        <location evidence="1 15">Cytoplasm</location>
    </subcellularLocation>
</comment>
<keyword evidence="13 15" id="KW-0030">Aminoacyl-tRNA synthetase</keyword>
<dbReference type="SUPFAM" id="SSF55681">
    <property type="entry name" value="Class II aaRS and biotin synthetases"/>
    <property type="match status" value="1"/>
</dbReference>
<dbReference type="InterPro" id="IPR012340">
    <property type="entry name" value="NA-bd_OB-fold"/>
</dbReference>
<dbReference type="SMART" id="SM00874">
    <property type="entry name" value="B5"/>
    <property type="match status" value="1"/>
</dbReference>
<dbReference type="GO" id="GO:0004826">
    <property type="term" value="F:phenylalanine-tRNA ligase activity"/>
    <property type="evidence" value="ECO:0007669"/>
    <property type="project" value="UniProtKB-UniRule"/>
</dbReference>
<dbReference type="NCBIfam" id="NF045760">
    <property type="entry name" value="YtpR"/>
    <property type="match status" value="1"/>
</dbReference>
<dbReference type="PROSITE" id="PS51483">
    <property type="entry name" value="B5"/>
    <property type="match status" value="1"/>
</dbReference>
<dbReference type="NCBIfam" id="TIGR00472">
    <property type="entry name" value="pheT_bact"/>
    <property type="match status" value="1"/>
</dbReference>
<keyword evidence="21" id="KW-1185">Reference proteome</keyword>
<dbReference type="HAMAP" id="MF_00283">
    <property type="entry name" value="Phe_tRNA_synth_beta1"/>
    <property type="match status" value="1"/>
</dbReference>
<dbReference type="Gene3D" id="3.30.930.10">
    <property type="entry name" value="Bira Bifunctional Protein, Domain 2"/>
    <property type="match status" value="1"/>
</dbReference>
<evidence type="ECO:0000256" key="13">
    <source>
        <dbReference type="ARBA" id="ARBA00023146"/>
    </source>
</evidence>
<evidence type="ECO:0000259" key="18">
    <source>
        <dbReference type="PROSITE" id="PS51447"/>
    </source>
</evidence>
<dbReference type="EC" id="6.1.1.20" evidence="15"/>
<evidence type="ECO:0000256" key="5">
    <source>
        <dbReference type="ARBA" id="ARBA00022555"/>
    </source>
</evidence>
<organism evidence="20 21">
    <name type="scientific">Thermoflavifilum thermophilum</name>
    <dbReference type="NCBI Taxonomy" id="1393122"/>
    <lineage>
        <taxon>Bacteria</taxon>
        <taxon>Pseudomonadati</taxon>
        <taxon>Bacteroidota</taxon>
        <taxon>Chitinophagia</taxon>
        <taxon>Chitinophagales</taxon>
        <taxon>Chitinophagaceae</taxon>
        <taxon>Thermoflavifilum</taxon>
    </lineage>
</organism>
<feature type="binding site" evidence="15">
    <location>
        <position position="477"/>
    </location>
    <ligand>
        <name>Mg(2+)</name>
        <dbReference type="ChEBI" id="CHEBI:18420"/>
        <note>shared with alpha subunit</note>
    </ligand>
</feature>
<evidence type="ECO:0000256" key="8">
    <source>
        <dbReference type="ARBA" id="ARBA00022741"/>
    </source>
</evidence>
<keyword evidence="7 15" id="KW-0479">Metal-binding</keyword>
<dbReference type="InterPro" id="IPR004532">
    <property type="entry name" value="Phe-tRNA-ligase_IIc_bsu_bact"/>
</dbReference>
<comment type="cofactor">
    <cofactor evidence="15">
        <name>Mg(2+)</name>
        <dbReference type="ChEBI" id="CHEBI:18420"/>
    </cofactor>
    <text evidence="15">Binds 2 magnesium ions per tetramer.</text>
</comment>
<dbReference type="InterPro" id="IPR045060">
    <property type="entry name" value="Phe-tRNA-ligase_IIc_bsu"/>
</dbReference>
<evidence type="ECO:0000256" key="15">
    <source>
        <dbReference type="HAMAP-Rule" id="MF_00283"/>
    </source>
</evidence>
<dbReference type="InterPro" id="IPR045864">
    <property type="entry name" value="aa-tRNA-synth_II/BPL/LPL"/>
</dbReference>
<dbReference type="Gene3D" id="3.30.56.10">
    <property type="match status" value="2"/>
</dbReference>
<feature type="domain" description="FDX-ACB" evidence="18">
    <location>
        <begin position="726"/>
        <end position="819"/>
    </location>
</feature>
<feature type="domain" description="B5" evidence="19">
    <location>
        <begin position="423"/>
        <end position="499"/>
    </location>
</feature>
<dbReference type="GO" id="GO:0009328">
    <property type="term" value="C:phenylalanine-tRNA ligase complex"/>
    <property type="evidence" value="ECO:0007669"/>
    <property type="project" value="TreeGrafter"/>
</dbReference>
<dbReference type="SMART" id="SM00873">
    <property type="entry name" value="B3_4"/>
    <property type="match status" value="1"/>
</dbReference>
<dbReference type="STRING" id="1393122.SAMN05660895_0721"/>
<dbReference type="Pfam" id="PF01588">
    <property type="entry name" value="tRNA_bind"/>
    <property type="match status" value="1"/>
</dbReference>
<dbReference type="InterPro" id="IPR033714">
    <property type="entry name" value="tRNA_bind_bactPheRS"/>
</dbReference>
<keyword evidence="8 15" id="KW-0547">Nucleotide-binding</keyword>
<dbReference type="InterPro" id="IPR036690">
    <property type="entry name" value="Fdx_antiC-bd_sf"/>
</dbReference>
<dbReference type="PANTHER" id="PTHR10947">
    <property type="entry name" value="PHENYLALANYL-TRNA SYNTHETASE BETA CHAIN AND LEUCINE-RICH REPEAT-CONTAINING PROTEIN 47"/>
    <property type="match status" value="1"/>
</dbReference>
<accession>A0A1I7N694</accession>
<dbReference type="Pfam" id="PF03147">
    <property type="entry name" value="FDX-ACB"/>
    <property type="match status" value="1"/>
</dbReference>
<evidence type="ECO:0000259" key="19">
    <source>
        <dbReference type="PROSITE" id="PS51483"/>
    </source>
</evidence>
<dbReference type="Pfam" id="PF17759">
    <property type="entry name" value="tRNA_synthFbeta"/>
    <property type="match status" value="1"/>
</dbReference>
<keyword evidence="5 16" id="KW-0820">tRNA-binding</keyword>
<dbReference type="InterPro" id="IPR005147">
    <property type="entry name" value="tRNA_synthase_B5-dom"/>
</dbReference>
<keyword evidence="6 15" id="KW-0436">Ligase</keyword>
<dbReference type="InterPro" id="IPR005146">
    <property type="entry name" value="B3/B4_tRNA-bd"/>
</dbReference>
<dbReference type="FunFam" id="2.40.50.140:FF:000045">
    <property type="entry name" value="Phenylalanine--tRNA ligase beta subunit"/>
    <property type="match status" value="1"/>
</dbReference>
<dbReference type="Gene3D" id="3.30.70.380">
    <property type="entry name" value="Ferrodoxin-fold anticodon-binding domain"/>
    <property type="match status" value="1"/>
</dbReference>
<dbReference type="SUPFAM" id="SSF56037">
    <property type="entry name" value="PheT/TilS domain"/>
    <property type="match status" value="1"/>
</dbReference>
<evidence type="ECO:0000313" key="21">
    <source>
        <dbReference type="Proteomes" id="UP000199537"/>
    </source>
</evidence>
<evidence type="ECO:0000256" key="14">
    <source>
        <dbReference type="ARBA" id="ARBA00049255"/>
    </source>
</evidence>
<keyword evidence="11 16" id="KW-0694">RNA-binding</keyword>
<evidence type="ECO:0000256" key="6">
    <source>
        <dbReference type="ARBA" id="ARBA00022598"/>
    </source>
</evidence>
<comment type="similarity">
    <text evidence="2 15">Belongs to the phenylalanyl-tRNA synthetase beta subunit family. Type 1 subfamily.</text>
</comment>